<dbReference type="GO" id="GO:0036064">
    <property type="term" value="C:ciliary basal body"/>
    <property type="evidence" value="ECO:0007669"/>
    <property type="project" value="TreeGrafter"/>
</dbReference>
<accession>A0A6P8LMD2</accession>
<reference evidence="11" key="1">
    <citation type="submission" date="2025-08" db="UniProtKB">
        <authorList>
            <consortium name="RefSeq"/>
        </authorList>
    </citation>
    <scope>IDENTIFICATION</scope>
</reference>
<evidence type="ECO:0000256" key="1">
    <source>
        <dbReference type="ARBA" id="ARBA00004138"/>
    </source>
</evidence>
<feature type="domain" description="CCDC113/CCDC96 coiled-coil" evidence="9">
    <location>
        <begin position="236"/>
        <end position="401"/>
    </location>
</feature>
<evidence type="ECO:0000256" key="4">
    <source>
        <dbReference type="ARBA" id="ARBA00023273"/>
    </source>
</evidence>
<sequence>MSMRESIFSIGSRMIQRHDDDISFDVMNLDDLHQTHSDLLQEIWMLTLENDMYERYLSRQDPHGLKTIKNVLDRAKITRRVTAHLLPRSSRMSFRESVINVHDPGRYSVVSTPSIVSMPSVSRLGATSIMTVGTTGDSPKSEYQKPLGRFEQSYQTTPVSNALNIIKILYRTTLSSYQNHNSTSDVYGKKGSGGDETETGTDTSSGDCTCFRVYRRIVNAFFTRDFSRRFIEEWLRSANTILERLRLKSATLRMLIRKARQQLAQRKELGELLHAVDFEKLNIENQDYAKMLEEKNLYVIDMKRIAGYYHLKLTQHKQKLGDLLRKLNEVKSEIITKQDQINELKIEQRVVEVKVKRQNRKLQNLLNFMDNHVAPDILEFVHIQVECGELDKTYKLLQRRRNIEKIIFEEYRKQSQIRKKSRMDEEARQRQ</sequence>
<dbReference type="GeneID" id="100740924"/>
<dbReference type="RefSeq" id="XP_033180327.1">
    <property type="nucleotide sequence ID" value="XM_033324436.1"/>
</dbReference>
<proteinExistence type="inferred from homology"/>
<protein>
    <recommendedName>
        <fullName evidence="6">Cilia- and flagella-associated protein 263</fullName>
    </recommendedName>
</protein>
<name>A0A6P8LMD2_BOMIM</name>
<dbReference type="GO" id="GO:0005930">
    <property type="term" value="C:axoneme"/>
    <property type="evidence" value="ECO:0007669"/>
    <property type="project" value="TreeGrafter"/>
</dbReference>
<keyword evidence="4" id="KW-0966">Cell projection</keyword>
<dbReference type="Proteomes" id="UP000515180">
    <property type="component" value="Unplaced"/>
</dbReference>
<feature type="region of interest" description="Disordered" evidence="8">
    <location>
        <begin position="181"/>
        <end position="203"/>
    </location>
</feature>
<evidence type="ECO:0000256" key="5">
    <source>
        <dbReference type="ARBA" id="ARBA00044506"/>
    </source>
</evidence>
<evidence type="ECO:0000313" key="11">
    <source>
        <dbReference type="RefSeq" id="XP_033180327.1"/>
    </source>
</evidence>
<dbReference type="InterPro" id="IPR051885">
    <property type="entry name" value="CC_CF"/>
</dbReference>
<dbReference type="AlphaFoldDB" id="A0A6P8LMD2"/>
<evidence type="ECO:0000256" key="3">
    <source>
        <dbReference type="ARBA" id="ARBA00023054"/>
    </source>
</evidence>
<evidence type="ECO:0000259" key="9">
    <source>
        <dbReference type="Pfam" id="PF13870"/>
    </source>
</evidence>
<keyword evidence="3 7" id="KW-0175">Coiled coil</keyword>
<evidence type="ECO:0000256" key="8">
    <source>
        <dbReference type="SAM" id="MobiDB-lite"/>
    </source>
</evidence>
<keyword evidence="10" id="KW-1185">Reference proteome</keyword>
<dbReference type="Pfam" id="PF13870">
    <property type="entry name" value="CCDC113_CCDC96_CC"/>
    <property type="match status" value="1"/>
</dbReference>
<evidence type="ECO:0000256" key="6">
    <source>
        <dbReference type="ARBA" id="ARBA00044798"/>
    </source>
</evidence>
<feature type="coiled-coil region" evidence="7">
    <location>
        <begin position="313"/>
        <end position="347"/>
    </location>
</feature>
<organism evidence="10 11">
    <name type="scientific">Bombus impatiens</name>
    <name type="common">Bumblebee</name>
    <dbReference type="NCBI Taxonomy" id="132113"/>
    <lineage>
        <taxon>Eukaryota</taxon>
        <taxon>Metazoa</taxon>
        <taxon>Ecdysozoa</taxon>
        <taxon>Arthropoda</taxon>
        <taxon>Hexapoda</taxon>
        <taxon>Insecta</taxon>
        <taxon>Pterygota</taxon>
        <taxon>Neoptera</taxon>
        <taxon>Endopterygota</taxon>
        <taxon>Hymenoptera</taxon>
        <taxon>Apocrita</taxon>
        <taxon>Aculeata</taxon>
        <taxon>Apoidea</taxon>
        <taxon>Anthophila</taxon>
        <taxon>Apidae</taxon>
        <taxon>Bombus</taxon>
        <taxon>Pyrobombus</taxon>
    </lineage>
</organism>
<comment type="similarity">
    <text evidence="5">Belongs to the CFAP263 family.</text>
</comment>
<evidence type="ECO:0000256" key="2">
    <source>
        <dbReference type="ARBA" id="ARBA00022794"/>
    </source>
</evidence>
<evidence type="ECO:0000313" key="10">
    <source>
        <dbReference type="Proteomes" id="UP000515180"/>
    </source>
</evidence>
<evidence type="ECO:0000256" key="7">
    <source>
        <dbReference type="SAM" id="Coils"/>
    </source>
</evidence>
<dbReference type="InterPro" id="IPR025254">
    <property type="entry name" value="CCDC113/CCDC96_CC"/>
</dbReference>
<dbReference type="GO" id="GO:0060271">
    <property type="term" value="P:cilium assembly"/>
    <property type="evidence" value="ECO:0007669"/>
    <property type="project" value="TreeGrafter"/>
</dbReference>
<dbReference type="PANTHER" id="PTHR15654:SF2">
    <property type="entry name" value="COILED-COIL DOMAIN-CONTAINING PROTEIN 113"/>
    <property type="match status" value="1"/>
</dbReference>
<comment type="subcellular location">
    <subcellularLocation>
        <location evidence="1">Cell projection</location>
        <location evidence="1">Cilium</location>
    </subcellularLocation>
</comment>
<keyword evidence="2" id="KW-0970">Cilium biogenesis/degradation</keyword>
<dbReference type="PANTHER" id="PTHR15654">
    <property type="entry name" value="COILED-COIL DOMAIN-CONTAINING PROTEIN 113-RELATED"/>
    <property type="match status" value="1"/>
</dbReference>
<gene>
    <name evidence="11" type="primary">LOC100740924</name>
</gene>
<dbReference type="OrthoDB" id="10259713at2759"/>